<dbReference type="OrthoDB" id="7408550at2"/>
<sequence length="188" mass="19485">MSGPLRLVTILAFSAATLAACNDGADPEQGLAIADEAREEAPDETGVAVDNIASERVEGIDDPIPALEELGDPDDLDLGEMVGACSFASNDKVLFIAGSEGSDRARGRGVIQIAGRDRVLAGADMTGPEGIMDGPTMTDGEYTVTIDRGSGDGERVGAESTRWPAELVVSKDARSDVRYAPGTWTCGV</sequence>
<reference evidence="2 3" key="1">
    <citation type="submission" date="2018-11" db="EMBL/GenBank/DDBJ databases">
        <title>Erythrobacter spongiae sp. nov., isolated from a marine sponge.</title>
        <authorList>
            <person name="Zhuang L."/>
            <person name="Luo L."/>
        </authorList>
    </citation>
    <scope>NUCLEOTIDE SEQUENCE [LARGE SCALE GENOMIC DNA]</scope>
    <source>
        <strain evidence="2 3">HN-E23</strain>
    </source>
</reference>
<feature type="chain" id="PRO_5017997865" description="Secreted protein" evidence="1">
    <location>
        <begin position="20"/>
        <end position="188"/>
    </location>
</feature>
<dbReference type="EMBL" id="RPFZ01000001">
    <property type="protein sequence ID" value="RPF70382.1"/>
    <property type="molecule type" value="Genomic_DNA"/>
</dbReference>
<feature type="signal peptide" evidence="1">
    <location>
        <begin position="1"/>
        <end position="19"/>
    </location>
</feature>
<dbReference type="Proteomes" id="UP000275232">
    <property type="component" value="Unassembled WGS sequence"/>
</dbReference>
<evidence type="ECO:0008006" key="4">
    <source>
        <dbReference type="Google" id="ProtNLM"/>
    </source>
</evidence>
<accession>A0A3N5DFF7</accession>
<evidence type="ECO:0000313" key="2">
    <source>
        <dbReference type="EMBL" id="RPF70382.1"/>
    </source>
</evidence>
<comment type="caution">
    <text evidence="2">The sequence shown here is derived from an EMBL/GenBank/DDBJ whole genome shotgun (WGS) entry which is preliminary data.</text>
</comment>
<protein>
    <recommendedName>
        <fullName evidence="4">Secreted protein</fullName>
    </recommendedName>
</protein>
<keyword evidence="1" id="KW-0732">Signal</keyword>
<evidence type="ECO:0000256" key="1">
    <source>
        <dbReference type="SAM" id="SignalP"/>
    </source>
</evidence>
<organism evidence="2 3">
    <name type="scientific">Aurantiacibacter spongiae</name>
    <dbReference type="NCBI Taxonomy" id="2488860"/>
    <lineage>
        <taxon>Bacteria</taxon>
        <taxon>Pseudomonadati</taxon>
        <taxon>Pseudomonadota</taxon>
        <taxon>Alphaproteobacteria</taxon>
        <taxon>Sphingomonadales</taxon>
        <taxon>Erythrobacteraceae</taxon>
        <taxon>Aurantiacibacter</taxon>
    </lineage>
</organism>
<proteinExistence type="predicted"/>
<dbReference type="RefSeq" id="WP_123877790.1">
    <property type="nucleotide sequence ID" value="NZ_RPFZ01000001.1"/>
</dbReference>
<dbReference type="PROSITE" id="PS51257">
    <property type="entry name" value="PROKAR_LIPOPROTEIN"/>
    <property type="match status" value="1"/>
</dbReference>
<evidence type="ECO:0000313" key="3">
    <source>
        <dbReference type="Proteomes" id="UP000275232"/>
    </source>
</evidence>
<dbReference type="AlphaFoldDB" id="A0A3N5DFF7"/>
<gene>
    <name evidence="2" type="ORF">EG799_01100</name>
</gene>
<keyword evidence="3" id="KW-1185">Reference proteome</keyword>
<name>A0A3N5DFF7_9SPHN</name>